<dbReference type="EMBL" id="AAFI02000250">
    <property type="protein sequence ID" value="EAL60316.1"/>
    <property type="molecule type" value="Genomic_DNA"/>
</dbReference>
<evidence type="ECO:0000313" key="11">
    <source>
        <dbReference type="EMBL" id="EAL60316.1"/>
    </source>
</evidence>
<dbReference type="Gene3D" id="3.10.10.10">
    <property type="entry name" value="HIV Type 1 Reverse Transcriptase, subunit A, domain 1"/>
    <property type="match status" value="1"/>
</dbReference>
<accession>Q54AM7</accession>
<dbReference type="GO" id="GO:0008270">
    <property type="term" value="F:zinc ion binding"/>
    <property type="evidence" value="ECO:0007669"/>
    <property type="project" value="UniProtKB-KW"/>
</dbReference>
<comment type="caution">
    <text evidence="11">The sequence shown here is derived from an EMBL/GenBank/DDBJ whole genome shotgun (WGS) entry which is preliminary data.</text>
</comment>
<keyword evidence="3" id="KW-0548">Nucleotidyltransferase</keyword>
<evidence type="ECO:0000256" key="3">
    <source>
        <dbReference type="ARBA" id="ARBA00022695"/>
    </source>
</evidence>
<dbReference type="SMART" id="SM00343">
    <property type="entry name" value="ZnF_C2HC"/>
    <property type="match status" value="1"/>
</dbReference>
<dbReference type="PROSITE" id="PS50878">
    <property type="entry name" value="RT_POL"/>
    <property type="match status" value="1"/>
</dbReference>
<feature type="domain" description="CCHC-type" evidence="9">
    <location>
        <begin position="244"/>
        <end position="260"/>
    </location>
</feature>
<dbReference type="InterPro" id="IPR001878">
    <property type="entry name" value="Znf_CCHC"/>
</dbReference>
<dbReference type="eggNOG" id="KOG0017">
    <property type="taxonomic scope" value="Eukaryota"/>
</dbReference>
<keyword evidence="8" id="KW-0862">Zinc</keyword>
<keyword evidence="4" id="KW-0540">Nuclease</keyword>
<dbReference type="SUPFAM" id="SSF56672">
    <property type="entry name" value="DNA/RNA polymerases"/>
    <property type="match status" value="1"/>
</dbReference>
<dbReference type="Gene3D" id="4.10.60.10">
    <property type="entry name" value="Zinc finger, CCHC-type"/>
    <property type="match status" value="1"/>
</dbReference>
<dbReference type="HOGENOM" id="CLU_397735_0_0_1"/>
<dbReference type="Proteomes" id="UP000002195">
    <property type="component" value="Unassembled WGS sequence"/>
</dbReference>
<evidence type="ECO:0008006" key="13">
    <source>
        <dbReference type="Google" id="ProtNLM"/>
    </source>
</evidence>
<dbReference type="SUPFAM" id="SSF57756">
    <property type="entry name" value="Retrovirus zinc finger-like domains"/>
    <property type="match status" value="1"/>
</dbReference>
<keyword evidence="8" id="KW-0479">Metal-binding</keyword>
<dbReference type="GeneID" id="3385393"/>
<dbReference type="KEGG" id="ddi:DDB_G0294338"/>
<keyword evidence="8" id="KW-0863">Zinc-finger</keyword>
<dbReference type="GO" id="GO:0004519">
    <property type="term" value="F:endonuclease activity"/>
    <property type="evidence" value="ECO:0007669"/>
    <property type="project" value="UniProtKB-KW"/>
</dbReference>
<evidence type="ECO:0000256" key="2">
    <source>
        <dbReference type="ARBA" id="ARBA00022679"/>
    </source>
</evidence>
<keyword evidence="1" id="KW-0645">Protease</keyword>
<keyword evidence="6" id="KW-0378">Hydrolase</keyword>
<dbReference type="dictyBase" id="DDB_G0294338"/>
<evidence type="ECO:0000256" key="5">
    <source>
        <dbReference type="ARBA" id="ARBA00022759"/>
    </source>
</evidence>
<dbReference type="PaxDb" id="44689-DDB0215166"/>
<dbReference type="SMR" id="Q54AM7"/>
<dbReference type="InterPro" id="IPR041373">
    <property type="entry name" value="RT_RNaseH"/>
</dbReference>
<dbReference type="PhylomeDB" id="Q54AM7"/>
<gene>
    <name evidence="11" type="ORF">DDB_G0294338</name>
</gene>
<dbReference type="PANTHER" id="PTHR37984">
    <property type="entry name" value="PROTEIN CBG26694"/>
    <property type="match status" value="1"/>
</dbReference>
<keyword evidence="2" id="KW-0808">Transferase</keyword>
<dbReference type="FunFam" id="3.10.10.10:FF:000007">
    <property type="entry name" value="Retrovirus-related Pol polyprotein from transposon 17.6-like Protein"/>
    <property type="match status" value="1"/>
</dbReference>
<keyword evidence="5" id="KW-0255">Endonuclease</keyword>
<dbReference type="CDD" id="cd01647">
    <property type="entry name" value="RT_LTR"/>
    <property type="match status" value="1"/>
</dbReference>
<dbReference type="GO" id="GO:0003964">
    <property type="term" value="F:RNA-directed DNA polymerase activity"/>
    <property type="evidence" value="ECO:0007669"/>
    <property type="project" value="UniProtKB-KW"/>
</dbReference>
<proteinExistence type="predicted"/>
<dbReference type="InterPro" id="IPR000477">
    <property type="entry name" value="RT_dom"/>
</dbReference>
<dbReference type="CDD" id="cd09274">
    <property type="entry name" value="RNase_HI_RT_Ty3"/>
    <property type="match status" value="1"/>
</dbReference>
<protein>
    <recommendedName>
        <fullName evidence="13">Reverse transcriptase</fullName>
    </recommendedName>
</protein>
<dbReference type="GO" id="GO:0003676">
    <property type="term" value="F:nucleic acid binding"/>
    <property type="evidence" value="ECO:0007669"/>
    <property type="project" value="InterPro"/>
</dbReference>
<sequence>AKNKIYFADNDLESLNISTLFEYIEITGENNGEYNEVKRKIIKYFLGSALTTFIQKSKIVENYNDLKKEMIKRYDMKKFFKPEDELSKLTDQKFDKFMKYITAFGSLNAQINPPLTSERQIELFIRGVSDIEIKKSIDEGAPKLLDEAIMIARTKANSKFKYDSLEFYNAGFTDKFIDKENRINNNVQDQQPQIQRQQQVIRPTRIPFPPSGKHPDYNVKQEQNNYANVKKHQYKNKPKGKPLKCYKCGKLGHFANQCKEEVNTITEQVSFTTNQQDLKRLTQKDASFQAYPVKFTNEQKDFLDEHIKELLKYKIIRESNSQVSSSVVLRPKPDGSMRMCINYTKLNNITVKDRYPIPDINEIWNQIKGSHVYSKLDMISGYYQIRIREGDKYLTAFSVPQGLFEFNVMPFGLCNAPAVFQRTIHKIFKEENRLTLQSFYDDILSHSKSVMDHTPHLEGIFKKMRDNKLLAKLSKCQFFQEEVKFLGHIIESNGVQIDYDRLDPLMKLLDPKNVKELQRLIGTLNFFRKFKPFKLETDASDIGVGATLCQDHGIISFYSRTIRDTEKNYSASEKECLSVVCALEEFHYIIGTQETLVVTDNSAVSFLRNDLGKIRNKRFINWNVKLASYNITFKYRSGKENTFADALSSCPVEEVMSVISMGESVKLDSILDLKIAEEQRKDKHLVPIFKYLD</sequence>
<keyword evidence="12" id="KW-1185">Reference proteome</keyword>
<organism evidence="11 12">
    <name type="scientific">Dictyostelium discoideum</name>
    <name type="common">Social amoeba</name>
    <dbReference type="NCBI Taxonomy" id="44689"/>
    <lineage>
        <taxon>Eukaryota</taxon>
        <taxon>Amoebozoa</taxon>
        <taxon>Evosea</taxon>
        <taxon>Eumycetozoa</taxon>
        <taxon>Dictyostelia</taxon>
        <taxon>Dictyosteliales</taxon>
        <taxon>Dictyosteliaceae</taxon>
        <taxon>Dictyostelium</taxon>
    </lineage>
</organism>
<dbReference type="InParanoid" id="Q54AM7"/>
<dbReference type="InterPro" id="IPR043128">
    <property type="entry name" value="Rev_trsase/Diguanyl_cyclase"/>
</dbReference>
<dbReference type="InterPro" id="IPR050951">
    <property type="entry name" value="Retrovirus_Pol_polyprotein"/>
</dbReference>
<dbReference type="PROSITE" id="PS50158">
    <property type="entry name" value="ZF_CCHC"/>
    <property type="match status" value="1"/>
</dbReference>
<feature type="domain" description="Reverse transcriptase" evidence="10">
    <location>
        <begin position="311"/>
        <end position="490"/>
    </location>
</feature>
<evidence type="ECO:0000256" key="8">
    <source>
        <dbReference type="PROSITE-ProRule" id="PRU00047"/>
    </source>
</evidence>
<evidence type="ECO:0000259" key="9">
    <source>
        <dbReference type="PROSITE" id="PS50158"/>
    </source>
</evidence>
<evidence type="ECO:0000313" key="12">
    <source>
        <dbReference type="Proteomes" id="UP000002195"/>
    </source>
</evidence>
<dbReference type="RefSeq" id="XP_628729.1">
    <property type="nucleotide sequence ID" value="XM_628727.1"/>
</dbReference>
<dbReference type="PANTHER" id="PTHR37984:SF5">
    <property type="entry name" value="PROTEIN NYNRIN-LIKE"/>
    <property type="match status" value="1"/>
</dbReference>
<evidence type="ECO:0000256" key="6">
    <source>
        <dbReference type="ARBA" id="ARBA00022801"/>
    </source>
</evidence>
<evidence type="ECO:0000259" key="10">
    <source>
        <dbReference type="PROSITE" id="PS50878"/>
    </source>
</evidence>
<evidence type="ECO:0000256" key="1">
    <source>
        <dbReference type="ARBA" id="ARBA00022670"/>
    </source>
</evidence>
<dbReference type="GO" id="GO:0006508">
    <property type="term" value="P:proteolysis"/>
    <property type="evidence" value="ECO:0007669"/>
    <property type="project" value="UniProtKB-KW"/>
</dbReference>
<dbReference type="STRING" id="44689.Q54AM7"/>
<name>Q54AM7_DICDI</name>
<evidence type="ECO:0000256" key="4">
    <source>
        <dbReference type="ARBA" id="ARBA00022722"/>
    </source>
</evidence>
<dbReference type="GO" id="GO:0008233">
    <property type="term" value="F:peptidase activity"/>
    <property type="evidence" value="ECO:0007669"/>
    <property type="project" value="UniProtKB-KW"/>
</dbReference>
<dbReference type="InterPro" id="IPR036875">
    <property type="entry name" value="Znf_CCHC_sf"/>
</dbReference>
<dbReference type="VEuPathDB" id="AmoebaDB:DDB_G0294338"/>
<dbReference type="Pfam" id="PF00098">
    <property type="entry name" value="zf-CCHC"/>
    <property type="match status" value="1"/>
</dbReference>
<dbReference type="InterPro" id="IPR043502">
    <property type="entry name" value="DNA/RNA_pol_sf"/>
</dbReference>
<dbReference type="Pfam" id="PF17917">
    <property type="entry name" value="RT_RNaseH"/>
    <property type="match status" value="1"/>
</dbReference>
<dbReference type="Gene3D" id="3.30.70.270">
    <property type="match status" value="1"/>
</dbReference>
<dbReference type="AlphaFoldDB" id="Q54AM7"/>
<keyword evidence="7" id="KW-0695">RNA-directed DNA polymerase</keyword>
<reference evidence="11 12" key="1">
    <citation type="journal article" date="2005" name="Nature">
        <title>The genome of the social amoeba Dictyostelium discoideum.</title>
        <authorList>
            <consortium name="The Dictyostelium discoideum Sequencing Consortium"/>
            <person name="Eichinger L."/>
            <person name="Pachebat J.A."/>
            <person name="Glockner G."/>
            <person name="Rajandream M.A."/>
            <person name="Sucgang R."/>
            <person name="Berriman M."/>
            <person name="Song J."/>
            <person name="Olsen R."/>
            <person name="Szafranski K."/>
            <person name="Xu Q."/>
            <person name="Tunggal B."/>
            <person name="Kummerfeld S."/>
            <person name="Madera M."/>
            <person name="Konfortov B.A."/>
            <person name="Rivero F."/>
            <person name="Bankier A.T."/>
            <person name="Lehmann R."/>
            <person name="Hamlin N."/>
            <person name="Davies R."/>
            <person name="Gaudet P."/>
            <person name="Fey P."/>
            <person name="Pilcher K."/>
            <person name="Chen G."/>
            <person name="Saunders D."/>
            <person name="Sodergren E."/>
            <person name="Davis P."/>
            <person name="Kerhornou A."/>
            <person name="Nie X."/>
            <person name="Hall N."/>
            <person name="Anjard C."/>
            <person name="Hemphill L."/>
            <person name="Bason N."/>
            <person name="Farbrother P."/>
            <person name="Desany B."/>
            <person name="Just E."/>
            <person name="Morio T."/>
            <person name="Rost R."/>
            <person name="Churcher C."/>
            <person name="Cooper J."/>
            <person name="Haydock S."/>
            <person name="van Driessche N."/>
            <person name="Cronin A."/>
            <person name="Goodhead I."/>
            <person name="Muzny D."/>
            <person name="Mourier T."/>
            <person name="Pain A."/>
            <person name="Lu M."/>
            <person name="Harper D."/>
            <person name="Lindsay R."/>
            <person name="Hauser H."/>
            <person name="James K."/>
            <person name="Quiles M."/>
            <person name="Madan Babu M."/>
            <person name="Saito T."/>
            <person name="Buchrieser C."/>
            <person name="Wardroper A."/>
            <person name="Felder M."/>
            <person name="Thangavelu M."/>
            <person name="Johnson D."/>
            <person name="Knights A."/>
            <person name="Loulseged H."/>
            <person name="Mungall K."/>
            <person name="Oliver K."/>
            <person name="Price C."/>
            <person name="Quail M.A."/>
            <person name="Urushihara H."/>
            <person name="Hernandez J."/>
            <person name="Rabbinowitsch E."/>
            <person name="Steffen D."/>
            <person name="Sanders M."/>
            <person name="Ma J."/>
            <person name="Kohara Y."/>
            <person name="Sharp S."/>
            <person name="Simmonds M."/>
            <person name="Spiegler S."/>
            <person name="Tivey A."/>
            <person name="Sugano S."/>
            <person name="White B."/>
            <person name="Walker D."/>
            <person name="Woodward J."/>
            <person name="Winckler T."/>
            <person name="Tanaka Y."/>
            <person name="Shaulsky G."/>
            <person name="Schleicher M."/>
            <person name="Weinstock G."/>
            <person name="Rosenthal A."/>
            <person name="Cox E.C."/>
            <person name="Chisholm R.L."/>
            <person name="Gibbs R."/>
            <person name="Loomis W.F."/>
            <person name="Platzer M."/>
            <person name="Kay R.R."/>
            <person name="Williams J."/>
            <person name="Dear P.H."/>
            <person name="Noegel A.A."/>
            <person name="Barrell B."/>
            <person name="Kuspa A."/>
        </authorList>
    </citation>
    <scope>NUCLEOTIDE SEQUENCE [LARGE SCALE GENOMIC DNA]</scope>
    <source>
        <strain evidence="11 12">AX4</strain>
    </source>
</reference>
<evidence type="ECO:0000256" key="7">
    <source>
        <dbReference type="ARBA" id="ARBA00022918"/>
    </source>
</evidence>
<dbReference type="Pfam" id="PF00078">
    <property type="entry name" value="RVT_1"/>
    <property type="match status" value="1"/>
</dbReference>
<feature type="non-terminal residue" evidence="11">
    <location>
        <position position="1"/>
    </location>
</feature>